<name>A0A915L6B0_ROMCU</name>
<evidence type="ECO:0000256" key="1">
    <source>
        <dbReference type="SAM" id="MobiDB-lite"/>
    </source>
</evidence>
<accession>A0A915L6B0</accession>
<organism evidence="2 3">
    <name type="scientific">Romanomermis culicivorax</name>
    <name type="common">Nematode worm</name>
    <dbReference type="NCBI Taxonomy" id="13658"/>
    <lineage>
        <taxon>Eukaryota</taxon>
        <taxon>Metazoa</taxon>
        <taxon>Ecdysozoa</taxon>
        <taxon>Nematoda</taxon>
        <taxon>Enoplea</taxon>
        <taxon>Dorylaimia</taxon>
        <taxon>Mermithida</taxon>
        <taxon>Mermithoidea</taxon>
        <taxon>Mermithidae</taxon>
        <taxon>Romanomermis</taxon>
    </lineage>
</organism>
<dbReference type="Proteomes" id="UP000887565">
    <property type="component" value="Unplaced"/>
</dbReference>
<keyword evidence="2" id="KW-1185">Reference proteome</keyword>
<protein>
    <submittedName>
        <fullName evidence="3">Uncharacterized protein</fullName>
    </submittedName>
</protein>
<sequence length="136" mass="16106">MARQAEIKATVGGNAKGHQTLERKRPTTPPKIVHPMAEMLDEIRWKSKLAWKLNMVDMNFNEYYEDPPAELYDDRYSRRYAAETANWVCCKDQREPVDPKDFRINPLEKKIELLIKVIENAQDSEKEIEEDQWKKI</sequence>
<feature type="region of interest" description="Disordered" evidence="1">
    <location>
        <begin position="1"/>
        <end position="32"/>
    </location>
</feature>
<evidence type="ECO:0000313" key="2">
    <source>
        <dbReference type="Proteomes" id="UP000887565"/>
    </source>
</evidence>
<dbReference type="WBParaSite" id="nRc.2.0.1.t46307-RA">
    <property type="protein sequence ID" value="nRc.2.0.1.t46307-RA"/>
    <property type="gene ID" value="nRc.2.0.1.g46307"/>
</dbReference>
<evidence type="ECO:0000313" key="3">
    <source>
        <dbReference type="WBParaSite" id="nRc.2.0.1.t46307-RA"/>
    </source>
</evidence>
<proteinExistence type="predicted"/>
<reference evidence="3" key="1">
    <citation type="submission" date="2022-11" db="UniProtKB">
        <authorList>
            <consortium name="WormBaseParasite"/>
        </authorList>
    </citation>
    <scope>IDENTIFICATION</scope>
</reference>
<dbReference type="AlphaFoldDB" id="A0A915L6B0"/>